<keyword evidence="2" id="KW-1185">Reference proteome</keyword>
<proteinExistence type="predicted"/>
<dbReference type="EMBL" id="ML976019">
    <property type="protein sequence ID" value="KAF1944096.1"/>
    <property type="molecule type" value="Genomic_DNA"/>
</dbReference>
<name>A0A6A5T055_9PLEO</name>
<sequence length="89" mass="9670">MMVNAILSLHTLNFPLGSLSRAAAFSHAISSQSTPLHYTCTISHGYAGCPHSAIVFTRENTQFRSISILVFGVLLHEAALVQWIDSTVL</sequence>
<evidence type="ECO:0000313" key="2">
    <source>
        <dbReference type="Proteomes" id="UP000800038"/>
    </source>
</evidence>
<gene>
    <name evidence="1" type="ORF">EJ02DRAFT_108848</name>
</gene>
<reference evidence="1" key="1">
    <citation type="journal article" date="2020" name="Stud. Mycol.">
        <title>101 Dothideomycetes genomes: a test case for predicting lifestyles and emergence of pathogens.</title>
        <authorList>
            <person name="Haridas S."/>
            <person name="Albert R."/>
            <person name="Binder M."/>
            <person name="Bloem J."/>
            <person name="Labutti K."/>
            <person name="Salamov A."/>
            <person name="Andreopoulos B."/>
            <person name="Baker S."/>
            <person name="Barry K."/>
            <person name="Bills G."/>
            <person name="Bluhm B."/>
            <person name="Cannon C."/>
            <person name="Castanera R."/>
            <person name="Culley D."/>
            <person name="Daum C."/>
            <person name="Ezra D."/>
            <person name="Gonzalez J."/>
            <person name="Henrissat B."/>
            <person name="Kuo A."/>
            <person name="Liang C."/>
            <person name="Lipzen A."/>
            <person name="Lutzoni F."/>
            <person name="Magnuson J."/>
            <person name="Mondo S."/>
            <person name="Nolan M."/>
            <person name="Ohm R."/>
            <person name="Pangilinan J."/>
            <person name="Park H.-J."/>
            <person name="Ramirez L."/>
            <person name="Alfaro M."/>
            <person name="Sun H."/>
            <person name="Tritt A."/>
            <person name="Yoshinaga Y."/>
            <person name="Zwiers L.-H."/>
            <person name="Turgeon B."/>
            <person name="Goodwin S."/>
            <person name="Spatafora J."/>
            <person name="Crous P."/>
            <person name="Grigoriev I."/>
        </authorList>
    </citation>
    <scope>NUCLEOTIDE SEQUENCE</scope>
    <source>
        <strain evidence="1">CBS 161.51</strain>
    </source>
</reference>
<organism evidence="1 2">
    <name type="scientific">Clathrospora elynae</name>
    <dbReference type="NCBI Taxonomy" id="706981"/>
    <lineage>
        <taxon>Eukaryota</taxon>
        <taxon>Fungi</taxon>
        <taxon>Dikarya</taxon>
        <taxon>Ascomycota</taxon>
        <taxon>Pezizomycotina</taxon>
        <taxon>Dothideomycetes</taxon>
        <taxon>Pleosporomycetidae</taxon>
        <taxon>Pleosporales</taxon>
        <taxon>Diademaceae</taxon>
        <taxon>Clathrospora</taxon>
    </lineage>
</organism>
<dbReference type="AlphaFoldDB" id="A0A6A5T055"/>
<protein>
    <submittedName>
        <fullName evidence="1">Uncharacterized protein</fullName>
    </submittedName>
</protein>
<accession>A0A6A5T055</accession>
<dbReference type="Proteomes" id="UP000800038">
    <property type="component" value="Unassembled WGS sequence"/>
</dbReference>
<evidence type="ECO:0000313" key="1">
    <source>
        <dbReference type="EMBL" id="KAF1944096.1"/>
    </source>
</evidence>